<sequence length="45" mass="5203">MIVVCCVCNKVFKKTKRDKGVVSHGYCKECLKKVRKDMGLDKKKK</sequence>
<protein>
    <submittedName>
        <fullName evidence="1">Uncharacterized protein</fullName>
    </submittedName>
</protein>
<dbReference type="AlphaFoldDB" id="X1DJI1"/>
<proteinExistence type="predicted"/>
<comment type="caution">
    <text evidence="1">The sequence shown here is derived from an EMBL/GenBank/DDBJ whole genome shotgun (WGS) entry which is preliminary data.</text>
</comment>
<evidence type="ECO:0000313" key="1">
    <source>
        <dbReference type="EMBL" id="GAH21036.1"/>
    </source>
</evidence>
<dbReference type="EMBL" id="BARU01003161">
    <property type="protein sequence ID" value="GAH21036.1"/>
    <property type="molecule type" value="Genomic_DNA"/>
</dbReference>
<reference evidence="1" key="1">
    <citation type="journal article" date="2014" name="Front. Microbiol.">
        <title>High frequency of phylogenetically diverse reductive dehalogenase-homologous genes in deep subseafloor sedimentary metagenomes.</title>
        <authorList>
            <person name="Kawai M."/>
            <person name="Futagami T."/>
            <person name="Toyoda A."/>
            <person name="Takaki Y."/>
            <person name="Nishi S."/>
            <person name="Hori S."/>
            <person name="Arai W."/>
            <person name="Tsubouchi T."/>
            <person name="Morono Y."/>
            <person name="Uchiyama I."/>
            <person name="Ito T."/>
            <person name="Fujiyama A."/>
            <person name="Inagaki F."/>
            <person name="Takami H."/>
        </authorList>
    </citation>
    <scope>NUCLEOTIDE SEQUENCE</scope>
    <source>
        <strain evidence="1">Expedition CK06-06</strain>
    </source>
</reference>
<accession>X1DJI1</accession>
<name>X1DJI1_9ZZZZ</name>
<gene>
    <name evidence="1" type="ORF">S03H2_06998</name>
</gene>
<organism evidence="1">
    <name type="scientific">marine sediment metagenome</name>
    <dbReference type="NCBI Taxonomy" id="412755"/>
    <lineage>
        <taxon>unclassified sequences</taxon>
        <taxon>metagenomes</taxon>
        <taxon>ecological metagenomes</taxon>
    </lineage>
</organism>